<dbReference type="InterPro" id="IPR004682">
    <property type="entry name" value="TRAP_DctP"/>
</dbReference>
<dbReference type="Pfam" id="PF03480">
    <property type="entry name" value="DctP"/>
    <property type="match status" value="1"/>
</dbReference>
<keyword evidence="6" id="KW-1185">Reference proteome</keyword>
<dbReference type="Gene3D" id="3.40.190.170">
    <property type="entry name" value="Bacterial extracellular solute-binding protein, family 7"/>
    <property type="match status" value="1"/>
</dbReference>
<gene>
    <name evidence="5" type="ORF">P6N53_10215</name>
</gene>
<reference evidence="5" key="1">
    <citation type="journal article" date="2023" name="J. Hazard. Mater.">
        <title>Anaerobic biodegradation of pyrene and benzo[a]pyrene by a new sulfate-reducing Desulforamulus aquiferis strain DSA.</title>
        <authorList>
            <person name="Zhang Z."/>
            <person name="Sun J."/>
            <person name="Gong X."/>
            <person name="Wang C."/>
            <person name="Wang H."/>
        </authorList>
    </citation>
    <scope>NUCLEOTIDE SEQUENCE</scope>
    <source>
        <strain evidence="5">DSA</strain>
    </source>
</reference>
<dbReference type="InterPro" id="IPR038404">
    <property type="entry name" value="TRAP_DctP_sf"/>
</dbReference>
<organism evidence="5 6">
    <name type="scientific">Desulforamulus aquiferis</name>
    <dbReference type="NCBI Taxonomy" id="1397668"/>
    <lineage>
        <taxon>Bacteria</taxon>
        <taxon>Bacillati</taxon>
        <taxon>Bacillota</taxon>
        <taxon>Clostridia</taxon>
        <taxon>Eubacteriales</taxon>
        <taxon>Peptococcaceae</taxon>
        <taxon>Desulforamulus</taxon>
    </lineage>
</organism>
<comment type="caution">
    <text evidence="5">The sequence shown here is derived from an EMBL/GenBank/DDBJ whole genome shotgun (WGS) entry which is preliminary data.</text>
</comment>
<name>A0AAW7ZD05_9FIRM</name>
<evidence type="ECO:0000256" key="2">
    <source>
        <dbReference type="ARBA" id="ARBA00022448"/>
    </source>
</evidence>
<dbReference type="CDD" id="cd13603">
    <property type="entry name" value="PBP2_TRAP_Siap_TeaA_like"/>
    <property type="match status" value="1"/>
</dbReference>
<keyword evidence="2" id="KW-0813">Transport</keyword>
<dbReference type="InterPro" id="IPR018389">
    <property type="entry name" value="DctP_fam"/>
</dbReference>
<evidence type="ECO:0000256" key="4">
    <source>
        <dbReference type="SAM" id="SignalP"/>
    </source>
</evidence>
<dbReference type="PANTHER" id="PTHR33376">
    <property type="match status" value="1"/>
</dbReference>
<proteinExistence type="inferred from homology"/>
<dbReference type="NCBIfam" id="TIGR00787">
    <property type="entry name" value="dctP"/>
    <property type="match status" value="1"/>
</dbReference>
<dbReference type="PANTHER" id="PTHR33376:SF7">
    <property type="entry name" value="C4-DICARBOXYLATE-BINDING PROTEIN DCTB"/>
    <property type="match status" value="1"/>
</dbReference>
<dbReference type="PROSITE" id="PS51257">
    <property type="entry name" value="PROKAR_LIPOPROTEIN"/>
    <property type="match status" value="1"/>
</dbReference>
<dbReference type="RefSeq" id="WP_304542745.1">
    <property type="nucleotide sequence ID" value="NZ_JARPTC010000014.1"/>
</dbReference>
<accession>A0AAW7ZD05</accession>
<dbReference type="GO" id="GO:0030288">
    <property type="term" value="C:outer membrane-bounded periplasmic space"/>
    <property type="evidence" value="ECO:0007669"/>
    <property type="project" value="InterPro"/>
</dbReference>
<dbReference type="EMBL" id="JARPTC010000014">
    <property type="protein sequence ID" value="MDO7787594.1"/>
    <property type="molecule type" value="Genomic_DNA"/>
</dbReference>
<protein>
    <submittedName>
        <fullName evidence="5">TRAP transporter substrate-binding protein</fullName>
    </submittedName>
</protein>
<evidence type="ECO:0000256" key="3">
    <source>
        <dbReference type="ARBA" id="ARBA00022729"/>
    </source>
</evidence>
<reference evidence="5" key="2">
    <citation type="submission" date="2023-03" db="EMBL/GenBank/DDBJ databases">
        <authorList>
            <person name="Zhang Z."/>
        </authorList>
    </citation>
    <scope>NUCLEOTIDE SEQUENCE</scope>
    <source>
        <strain evidence="5">DSA</strain>
    </source>
</reference>
<keyword evidence="3 4" id="KW-0732">Signal</keyword>
<dbReference type="AlphaFoldDB" id="A0AAW7ZD05"/>
<evidence type="ECO:0000313" key="5">
    <source>
        <dbReference type="EMBL" id="MDO7787594.1"/>
    </source>
</evidence>
<feature type="signal peptide" evidence="4">
    <location>
        <begin position="1"/>
        <end position="22"/>
    </location>
</feature>
<comment type="similarity">
    <text evidence="1">Belongs to the bacterial solute-binding protein 7 family.</text>
</comment>
<dbReference type="PIRSF" id="PIRSF006470">
    <property type="entry name" value="DctB"/>
    <property type="match status" value="1"/>
</dbReference>
<sequence length="349" mass="39164">MLKAKKMLLVLAMVLSAALIFSGCGSSSTESGGKKETGEKIVIKYSLPDAAIDGVPAYEAAKSMKEKMEKYSNGQIEVKLYPGGQLGSEQKNVPDVQKGIIEMAMITAGNMTQFSPSIGVYDFPYLFMSREETYKVVDSITDDLNELQIKESGTRSVAWLEQGFRHLTNSKRPVNSMEDLKGLKIRVPNNKYVVEAFKSWGVEPVPIAWDETFNAVQQKVVDGQENPYSSIYQSKMYEVQSYVTELHYKIWLGCIIVNDKWFQGLPQDIQEAITKAGQEVMQENRDLMVKTEADLKKELEAKGLQISGPPSDEEQWMKNAMSIWPKFYGELPDPTILDKAMAVLGREKP</sequence>
<evidence type="ECO:0000256" key="1">
    <source>
        <dbReference type="ARBA" id="ARBA00009023"/>
    </source>
</evidence>
<dbReference type="GO" id="GO:0055085">
    <property type="term" value="P:transmembrane transport"/>
    <property type="evidence" value="ECO:0007669"/>
    <property type="project" value="InterPro"/>
</dbReference>
<evidence type="ECO:0000313" key="6">
    <source>
        <dbReference type="Proteomes" id="UP001172911"/>
    </source>
</evidence>
<dbReference type="SUPFAM" id="SSF53850">
    <property type="entry name" value="Periplasmic binding protein-like II"/>
    <property type="match status" value="1"/>
</dbReference>
<dbReference type="Proteomes" id="UP001172911">
    <property type="component" value="Unassembled WGS sequence"/>
</dbReference>
<feature type="chain" id="PRO_5043611413" evidence="4">
    <location>
        <begin position="23"/>
        <end position="349"/>
    </location>
</feature>
<dbReference type="NCBIfam" id="NF037995">
    <property type="entry name" value="TRAP_S1"/>
    <property type="match status" value="1"/>
</dbReference>